<dbReference type="GO" id="GO:0004029">
    <property type="term" value="F:aldehyde dehydrogenase (NAD+) activity"/>
    <property type="evidence" value="ECO:0007669"/>
    <property type="project" value="TreeGrafter"/>
</dbReference>
<dbReference type="InterPro" id="IPR036291">
    <property type="entry name" value="NAD(P)-bd_dom_sf"/>
</dbReference>
<reference evidence="2" key="1">
    <citation type="submission" date="2019-11" db="EMBL/GenBank/DDBJ databases">
        <title>Microbial mats filling the niche in hypersaline microbial mats.</title>
        <authorList>
            <person name="Wong H.L."/>
            <person name="Macleod F.I."/>
            <person name="White R.A. III"/>
            <person name="Burns B.P."/>
        </authorList>
    </citation>
    <scope>NUCLEOTIDE SEQUENCE</scope>
    <source>
        <strain evidence="2">Bin_327</strain>
    </source>
</reference>
<name>A0A9D5KAZ0_UNCW3</name>
<evidence type="ECO:0000259" key="1">
    <source>
        <dbReference type="Pfam" id="PF01370"/>
    </source>
</evidence>
<feature type="domain" description="NAD-dependent epimerase/dehydratase" evidence="1">
    <location>
        <begin position="9"/>
        <end position="224"/>
    </location>
</feature>
<protein>
    <submittedName>
        <fullName evidence="2">NAD-dependent epimerase/dehydratase family protein</fullName>
    </submittedName>
</protein>
<comment type="caution">
    <text evidence="2">The sequence shown here is derived from an EMBL/GenBank/DDBJ whole genome shotgun (WGS) entry which is preliminary data.</text>
</comment>
<organism evidence="2 3">
    <name type="scientific">candidate division WOR-3 bacterium</name>
    <dbReference type="NCBI Taxonomy" id="2052148"/>
    <lineage>
        <taxon>Bacteria</taxon>
        <taxon>Bacteria division WOR-3</taxon>
    </lineage>
</organism>
<evidence type="ECO:0000313" key="3">
    <source>
        <dbReference type="Proteomes" id="UP000630660"/>
    </source>
</evidence>
<dbReference type="InterPro" id="IPR001509">
    <property type="entry name" value="Epimerase_deHydtase"/>
</dbReference>
<dbReference type="Pfam" id="PF01370">
    <property type="entry name" value="Epimerase"/>
    <property type="match status" value="1"/>
</dbReference>
<sequence>MNRGQMEKVLVTGASGFLGSHICEVLHDAGYEVHALVRKTSNLQWLQHLWIHIHTADLFDSRVLENLFVDLDAVIHCAGALWGDYDRINVGGTQAVSRAALNAGIKRFVFVSSLAAGGPSRGPYPRNEGQSDSPISPYGYSKKRAEEYLETVQDKIDVVILRFPMIYGPRDAQALRLFKTYKYMINPSIGLRRRYISVVYVKDAARAAVKALQAPVKSGSIYNISDGKNYTFNRLYKVAGKVWGRKALRIPVPFDLIMFGARLINDVLNGKTAFNPEQMGMFRERFWLISPERAIAELGWRPETDIHQGFAQTVRWYKEHNWL</sequence>
<dbReference type="InterPro" id="IPR051783">
    <property type="entry name" value="NAD(P)-dependent_oxidoreduct"/>
</dbReference>
<dbReference type="SUPFAM" id="SSF51735">
    <property type="entry name" value="NAD(P)-binding Rossmann-fold domains"/>
    <property type="match status" value="1"/>
</dbReference>
<dbReference type="Proteomes" id="UP000630660">
    <property type="component" value="Unassembled WGS sequence"/>
</dbReference>
<dbReference type="AlphaFoldDB" id="A0A9D5KAZ0"/>
<dbReference type="GO" id="GO:0005737">
    <property type="term" value="C:cytoplasm"/>
    <property type="evidence" value="ECO:0007669"/>
    <property type="project" value="TreeGrafter"/>
</dbReference>
<proteinExistence type="predicted"/>
<dbReference type="EMBL" id="WJKJ01000307">
    <property type="protein sequence ID" value="MBD3365375.1"/>
    <property type="molecule type" value="Genomic_DNA"/>
</dbReference>
<dbReference type="Gene3D" id="3.40.50.720">
    <property type="entry name" value="NAD(P)-binding Rossmann-like Domain"/>
    <property type="match status" value="1"/>
</dbReference>
<evidence type="ECO:0000313" key="2">
    <source>
        <dbReference type="EMBL" id="MBD3365375.1"/>
    </source>
</evidence>
<dbReference type="PANTHER" id="PTHR48079:SF6">
    <property type="entry name" value="NAD(P)-BINDING DOMAIN-CONTAINING PROTEIN-RELATED"/>
    <property type="match status" value="1"/>
</dbReference>
<dbReference type="PANTHER" id="PTHR48079">
    <property type="entry name" value="PROTEIN YEEZ"/>
    <property type="match status" value="1"/>
</dbReference>
<gene>
    <name evidence="2" type="ORF">GF359_09200</name>
</gene>
<accession>A0A9D5KAZ0</accession>